<dbReference type="InterPro" id="IPR002577">
    <property type="entry name" value="HTH_HxlR"/>
</dbReference>
<dbReference type="PROSITE" id="PS51118">
    <property type="entry name" value="HTH_HXLR"/>
    <property type="match status" value="1"/>
</dbReference>
<reference evidence="5" key="1">
    <citation type="journal article" date="2011" name="PLoS ONE">
        <title>Ralstonia syzygii, the Blood Disease Bacterium and some Asian R. solanacearum strains form a single genomic species despite divergent lifestyles.</title>
        <authorList>
            <person name="Remenant B."/>
            <person name="de Cambiaire J.C."/>
            <person name="Cellier G."/>
            <person name="Jacobs J.M."/>
            <person name="Mangenot S."/>
            <person name="Barbe V."/>
            <person name="Lajus A."/>
            <person name="Vallenet D."/>
            <person name="Medigue C."/>
            <person name="Fegan M."/>
            <person name="Allen C."/>
            <person name="Prior P."/>
        </authorList>
    </citation>
    <scope>NUCLEOTIDE SEQUENCE</scope>
    <source>
        <strain evidence="5">R24</strain>
    </source>
</reference>
<keyword evidence="2" id="KW-0238">DNA-binding</keyword>
<dbReference type="PANTHER" id="PTHR33204:SF39">
    <property type="entry name" value="TRANSCRIPTIONAL REGULATORY PROTEIN"/>
    <property type="match status" value="1"/>
</dbReference>
<sequence>MEAVAQAVEPPLEPEHGTPPPEQCCLVLNILSRIGDKWTVMVIGTLSNGPMRFNAIMRAISGISHRMLTLTLRGLECDGLVKRTAYATIPPKVEYELTELGLSLIEPLRALGDWAVQNRPAIAAARVRYASASASAKQ</sequence>
<evidence type="ECO:0000313" key="5">
    <source>
        <dbReference type="EMBL" id="CCA87972.1"/>
    </source>
</evidence>
<keyword evidence="3" id="KW-0804">Transcription</keyword>
<dbReference type="SUPFAM" id="SSF46785">
    <property type="entry name" value="Winged helix' DNA-binding domain"/>
    <property type="match status" value="1"/>
</dbReference>
<dbReference type="Pfam" id="PF01638">
    <property type="entry name" value="HxlR"/>
    <property type="match status" value="1"/>
</dbReference>
<proteinExistence type="predicted"/>
<dbReference type="Gene3D" id="1.10.10.10">
    <property type="entry name" value="Winged helix-like DNA-binding domain superfamily/Winged helix DNA-binding domain"/>
    <property type="match status" value="1"/>
</dbReference>
<accession>G3A9K6</accession>
<dbReference type="PANTHER" id="PTHR33204">
    <property type="entry name" value="TRANSCRIPTIONAL REGULATOR, MARR FAMILY"/>
    <property type="match status" value="1"/>
</dbReference>
<gene>
    <name evidence="5" type="ORF">RALSY_mp10504</name>
</gene>
<organism evidence="5">
    <name type="scientific">Ralstonia syzygii R24</name>
    <dbReference type="NCBI Taxonomy" id="907261"/>
    <lineage>
        <taxon>Bacteria</taxon>
        <taxon>Pseudomonadati</taxon>
        <taxon>Pseudomonadota</taxon>
        <taxon>Betaproteobacteria</taxon>
        <taxon>Burkholderiales</taxon>
        <taxon>Burkholderiaceae</taxon>
        <taxon>Ralstonia</taxon>
        <taxon>Ralstonia solanacearum species complex</taxon>
    </lineage>
</organism>
<evidence type="ECO:0000259" key="4">
    <source>
        <dbReference type="PROSITE" id="PS51118"/>
    </source>
</evidence>
<evidence type="ECO:0000256" key="1">
    <source>
        <dbReference type="ARBA" id="ARBA00023015"/>
    </source>
</evidence>
<dbReference type="InterPro" id="IPR036390">
    <property type="entry name" value="WH_DNA-bd_sf"/>
</dbReference>
<name>G3A9K6_9RALS</name>
<dbReference type="EMBL" id="FR854090">
    <property type="protein sequence ID" value="CCA87972.1"/>
    <property type="molecule type" value="Genomic_DNA"/>
</dbReference>
<evidence type="ECO:0000256" key="2">
    <source>
        <dbReference type="ARBA" id="ARBA00023125"/>
    </source>
</evidence>
<keyword evidence="1" id="KW-0805">Transcription regulation</keyword>
<protein>
    <submittedName>
        <fullName evidence="5">Putative transcription regulator protein</fullName>
    </submittedName>
</protein>
<feature type="domain" description="HTH hxlR-type" evidence="4">
    <location>
        <begin position="25"/>
        <end position="123"/>
    </location>
</feature>
<dbReference type="AlphaFoldDB" id="G3A9K6"/>
<reference evidence="5" key="2">
    <citation type="submission" date="2011-04" db="EMBL/GenBank/DDBJ databases">
        <authorList>
            <person name="Genoscope - CEA"/>
        </authorList>
    </citation>
    <scope>NUCLEOTIDE SEQUENCE</scope>
    <source>
        <strain evidence="5">R24</strain>
    </source>
</reference>
<dbReference type="InterPro" id="IPR036388">
    <property type="entry name" value="WH-like_DNA-bd_sf"/>
</dbReference>
<dbReference type="RefSeq" id="WP_197333879.1">
    <property type="nucleotide sequence ID" value="NZ_CP115945.1"/>
</dbReference>
<dbReference type="GO" id="GO:0003677">
    <property type="term" value="F:DNA binding"/>
    <property type="evidence" value="ECO:0007669"/>
    <property type="project" value="UniProtKB-KW"/>
</dbReference>
<evidence type="ECO:0000256" key="3">
    <source>
        <dbReference type="ARBA" id="ARBA00023163"/>
    </source>
</evidence>